<evidence type="ECO:0000313" key="8">
    <source>
        <dbReference type="Proteomes" id="UP000763557"/>
    </source>
</evidence>
<dbReference type="Pfam" id="PF00960">
    <property type="entry name" value="Neocarzinostat"/>
    <property type="match status" value="1"/>
</dbReference>
<keyword evidence="8" id="KW-1185">Reference proteome</keyword>
<protein>
    <recommendedName>
        <fullName evidence="9">Neocarzinostatin family protein</fullName>
    </recommendedName>
</protein>
<keyword evidence="3" id="KW-0044">Antibiotic</keyword>
<feature type="chain" id="PRO_5045342947" description="Neocarzinostatin family protein" evidence="6">
    <location>
        <begin position="34"/>
        <end position="154"/>
    </location>
</feature>
<dbReference type="NCBIfam" id="NF040680">
    <property type="entry name" value="chromo_anti"/>
    <property type="match status" value="1"/>
</dbReference>
<dbReference type="Gene3D" id="2.60.40.230">
    <property type="entry name" value="Neocarzinostatin-like"/>
    <property type="match status" value="1"/>
</dbReference>
<evidence type="ECO:0000256" key="6">
    <source>
        <dbReference type="SAM" id="SignalP"/>
    </source>
</evidence>
<evidence type="ECO:0000256" key="1">
    <source>
        <dbReference type="ARBA" id="ARBA00010648"/>
    </source>
</evidence>
<evidence type="ECO:0000313" key="7">
    <source>
        <dbReference type="EMBL" id="NRN70974.1"/>
    </source>
</evidence>
<dbReference type="EMBL" id="JAAATY010000048">
    <property type="protein sequence ID" value="NRN70974.1"/>
    <property type="molecule type" value="Genomic_DNA"/>
</dbReference>
<dbReference type="SUPFAM" id="SSF49319">
    <property type="entry name" value="Actinoxanthin-like"/>
    <property type="match status" value="1"/>
</dbReference>
<keyword evidence="5" id="KW-1015">Disulfide bond</keyword>
<keyword evidence="2" id="KW-0929">Antimicrobial</keyword>
<accession>A0ABX2FHT5</accession>
<name>A0ABX2FHT5_9PSEU</name>
<evidence type="ECO:0000256" key="5">
    <source>
        <dbReference type="ARBA" id="ARBA00023157"/>
    </source>
</evidence>
<keyword evidence="4" id="KW-0238">DNA-binding</keyword>
<evidence type="ECO:0008006" key="9">
    <source>
        <dbReference type="Google" id="ProtNLM"/>
    </source>
</evidence>
<evidence type="ECO:0000256" key="2">
    <source>
        <dbReference type="ARBA" id="ARBA00022529"/>
    </source>
</evidence>
<reference evidence="7 8" key="1">
    <citation type="submission" date="2020-01" db="EMBL/GenBank/DDBJ databases">
        <title>Kibdelosporangium persica a novel Actinomycetes from a hot desert in Iran.</title>
        <authorList>
            <person name="Safaei N."/>
            <person name="Zaburannyi N."/>
            <person name="Mueller R."/>
            <person name="Wink J."/>
        </authorList>
    </citation>
    <scope>NUCLEOTIDE SEQUENCE [LARGE SCALE GENOMIC DNA]</scope>
    <source>
        <strain evidence="7 8">4NS15</strain>
    </source>
</reference>
<organism evidence="7 8">
    <name type="scientific">Kibdelosporangium persicum</name>
    <dbReference type="NCBI Taxonomy" id="2698649"/>
    <lineage>
        <taxon>Bacteria</taxon>
        <taxon>Bacillati</taxon>
        <taxon>Actinomycetota</taxon>
        <taxon>Actinomycetes</taxon>
        <taxon>Pseudonocardiales</taxon>
        <taxon>Pseudonocardiaceae</taxon>
        <taxon>Kibdelosporangium</taxon>
    </lineage>
</organism>
<comment type="similarity">
    <text evidence="1">Belongs to the neocarzinostatin family.</text>
</comment>
<dbReference type="InterPro" id="IPR027273">
    <property type="entry name" value="Neocarzinostatin-like"/>
</dbReference>
<evidence type="ECO:0000256" key="4">
    <source>
        <dbReference type="ARBA" id="ARBA00023125"/>
    </source>
</evidence>
<keyword evidence="6" id="KW-0732">Signal</keyword>
<dbReference type="PRINTS" id="PR01885">
    <property type="entry name" value="MACROMOMYCIN"/>
</dbReference>
<evidence type="ECO:0000256" key="3">
    <source>
        <dbReference type="ARBA" id="ARBA00023022"/>
    </source>
</evidence>
<sequence>MLTSSKVGITRKVLAIVAILTGVAVFGGSPAMAAPAPAITVDPTSGLTDGDRIAVYGSGFPAGQVIAVLQCNDPGHNPEKIACDLAGHVTQPADAAGGFIAKLTVHSSFDGVNLVTGEPTGKVDCAVAPGCTVLAANVEGEPVFAEPVPISFGS</sequence>
<proteinExistence type="inferred from homology"/>
<comment type="caution">
    <text evidence="7">The sequence shown here is derived from an EMBL/GenBank/DDBJ whole genome shotgun (WGS) entry which is preliminary data.</text>
</comment>
<dbReference type="InterPro" id="IPR002186">
    <property type="entry name" value="Neocarzinostatin_fam"/>
</dbReference>
<feature type="signal peptide" evidence="6">
    <location>
        <begin position="1"/>
        <end position="33"/>
    </location>
</feature>
<gene>
    <name evidence="7" type="ORF">GC106_82490</name>
</gene>
<dbReference type="Proteomes" id="UP000763557">
    <property type="component" value="Unassembled WGS sequence"/>
</dbReference>